<comment type="caution">
    <text evidence="1">The sequence shown here is derived from an EMBL/GenBank/DDBJ whole genome shotgun (WGS) entry which is preliminary data.</text>
</comment>
<dbReference type="PANTHER" id="PTHR19300">
    <property type="entry name" value="BETA-1,4-GALACTOSYLTRANSFERASE"/>
    <property type="match status" value="1"/>
</dbReference>
<protein>
    <submittedName>
        <fullName evidence="1">Uncharacterized protein</fullName>
    </submittedName>
</protein>
<organism evidence="1 2">
    <name type="scientific">Cnephaeus nilssonii</name>
    <name type="common">Northern bat</name>
    <name type="synonym">Eptesicus nilssonii</name>
    <dbReference type="NCBI Taxonomy" id="3371016"/>
    <lineage>
        <taxon>Eukaryota</taxon>
        <taxon>Metazoa</taxon>
        <taxon>Chordata</taxon>
        <taxon>Craniata</taxon>
        <taxon>Vertebrata</taxon>
        <taxon>Euteleostomi</taxon>
        <taxon>Mammalia</taxon>
        <taxon>Eutheria</taxon>
        <taxon>Laurasiatheria</taxon>
        <taxon>Chiroptera</taxon>
        <taxon>Yangochiroptera</taxon>
        <taxon>Vespertilionidae</taxon>
        <taxon>Cnephaeus</taxon>
    </lineage>
</organism>
<reference evidence="1" key="1">
    <citation type="submission" date="2023-06" db="EMBL/GenBank/DDBJ databases">
        <title>Reference genome for the Northern bat (Eptesicus nilssonii), a most northern bat species.</title>
        <authorList>
            <person name="Laine V.N."/>
            <person name="Pulliainen A.T."/>
            <person name="Lilley T.M."/>
        </authorList>
    </citation>
    <scope>NUCLEOTIDE SEQUENCE</scope>
    <source>
        <strain evidence="1">BLF_Eptnil</strain>
        <tissue evidence="1">Kidney</tissue>
    </source>
</reference>
<name>A0AA40LFN1_CNENI</name>
<dbReference type="GO" id="GO:0008378">
    <property type="term" value="F:galactosyltransferase activity"/>
    <property type="evidence" value="ECO:0007669"/>
    <property type="project" value="TreeGrafter"/>
</dbReference>
<evidence type="ECO:0000313" key="1">
    <source>
        <dbReference type="EMBL" id="KAK1329863.1"/>
    </source>
</evidence>
<dbReference type="GO" id="GO:0005975">
    <property type="term" value="P:carbohydrate metabolic process"/>
    <property type="evidence" value="ECO:0007669"/>
    <property type="project" value="InterPro"/>
</dbReference>
<dbReference type="PANTHER" id="PTHR19300:SF34">
    <property type="entry name" value="BETA-1,4-GALACTOSYLTRANSFERASE"/>
    <property type="match status" value="1"/>
</dbReference>
<dbReference type="GO" id="GO:0005794">
    <property type="term" value="C:Golgi apparatus"/>
    <property type="evidence" value="ECO:0007669"/>
    <property type="project" value="TreeGrafter"/>
</dbReference>
<proteinExistence type="predicted"/>
<gene>
    <name evidence="1" type="ORF">QTO34_010046</name>
</gene>
<dbReference type="Gene3D" id="3.90.550.10">
    <property type="entry name" value="Spore Coat Polysaccharide Biosynthesis Protein SpsA, Chain A"/>
    <property type="match status" value="2"/>
</dbReference>
<dbReference type="Proteomes" id="UP001177744">
    <property type="component" value="Unassembled WGS sequence"/>
</dbReference>
<dbReference type="InterPro" id="IPR003859">
    <property type="entry name" value="Galactosyl_T"/>
</dbReference>
<accession>A0AA40LFN1</accession>
<dbReference type="InterPro" id="IPR029044">
    <property type="entry name" value="Nucleotide-diphossugar_trans"/>
</dbReference>
<keyword evidence="2" id="KW-1185">Reference proteome</keyword>
<sequence>MWGSGRPCKKRTGTVFFHDVNLLPEDNRNLYICDIFPAHVSVAIDTFNYKLELSGMLLSRPHLLFGRYHMLEEGLDSSHEQSPKSPGFLAEIQRRWQQDGANSLGYTLLSKELQPLYTNLTVDITVPAPGAPEPS</sequence>
<evidence type="ECO:0000313" key="2">
    <source>
        <dbReference type="Proteomes" id="UP001177744"/>
    </source>
</evidence>
<dbReference type="AlphaFoldDB" id="A0AA40LFN1"/>
<dbReference type="EMBL" id="JAULJE010000021">
    <property type="protein sequence ID" value="KAK1329863.1"/>
    <property type="molecule type" value="Genomic_DNA"/>
</dbReference>